<gene>
    <name evidence="5" type="ORF">OD750_012850</name>
</gene>
<dbReference type="InterPro" id="IPR036388">
    <property type="entry name" value="WH-like_DNA-bd_sf"/>
</dbReference>
<keyword evidence="1 2" id="KW-0238">DNA-binding</keyword>
<dbReference type="InterPro" id="IPR011990">
    <property type="entry name" value="TPR-like_helical_dom_sf"/>
</dbReference>
<dbReference type="InterPro" id="IPR001867">
    <property type="entry name" value="OmpR/PhoB-type_DNA-bd"/>
</dbReference>
<accession>A0A9X3YMF4</accession>
<name>A0A9X3YMF4_9GAMM</name>
<dbReference type="InterPro" id="IPR016032">
    <property type="entry name" value="Sig_transdc_resp-reg_C-effctor"/>
</dbReference>
<dbReference type="GO" id="GO:0006355">
    <property type="term" value="P:regulation of DNA-templated transcription"/>
    <property type="evidence" value="ECO:0007669"/>
    <property type="project" value="InterPro"/>
</dbReference>
<dbReference type="SMART" id="SM00862">
    <property type="entry name" value="Trans_reg_C"/>
    <property type="match status" value="1"/>
</dbReference>
<organism evidence="5 6">
    <name type="scientific">Tahibacter soli</name>
    <dbReference type="NCBI Taxonomy" id="2983605"/>
    <lineage>
        <taxon>Bacteria</taxon>
        <taxon>Pseudomonadati</taxon>
        <taxon>Pseudomonadota</taxon>
        <taxon>Gammaproteobacteria</taxon>
        <taxon>Lysobacterales</taxon>
        <taxon>Rhodanobacteraceae</taxon>
        <taxon>Tahibacter</taxon>
    </lineage>
</organism>
<dbReference type="EMBL" id="JAOVZO020000017">
    <property type="protein sequence ID" value="MDC8013426.1"/>
    <property type="molecule type" value="Genomic_DNA"/>
</dbReference>
<feature type="transmembrane region" description="Helical" evidence="3">
    <location>
        <begin position="160"/>
        <end position="183"/>
    </location>
</feature>
<dbReference type="SUPFAM" id="SSF48452">
    <property type="entry name" value="TPR-like"/>
    <property type="match status" value="2"/>
</dbReference>
<evidence type="ECO:0000256" key="1">
    <source>
        <dbReference type="ARBA" id="ARBA00023125"/>
    </source>
</evidence>
<proteinExistence type="predicted"/>
<feature type="domain" description="OmpR/PhoB-type" evidence="4">
    <location>
        <begin position="9"/>
        <end position="107"/>
    </location>
</feature>
<keyword evidence="3" id="KW-0472">Membrane</keyword>
<dbReference type="InterPro" id="IPR019734">
    <property type="entry name" value="TPR_rpt"/>
</dbReference>
<dbReference type="CDD" id="cd00383">
    <property type="entry name" value="trans_reg_C"/>
    <property type="match status" value="1"/>
</dbReference>
<keyword evidence="6" id="KW-1185">Reference proteome</keyword>
<dbReference type="GO" id="GO:0000160">
    <property type="term" value="P:phosphorelay signal transduction system"/>
    <property type="evidence" value="ECO:0007669"/>
    <property type="project" value="InterPro"/>
</dbReference>
<dbReference type="PROSITE" id="PS51755">
    <property type="entry name" value="OMPR_PHOB"/>
    <property type="match status" value="1"/>
</dbReference>
<dbReference type="RefSeq" id="WP_263545633.1">
    <property type="nucleotide sequence ID" value="NZ_JAOVZO020000017.1"/>
</dbReference>
<dbReference type="Gene3D" id="1.25.40.10">
    <property type="entry name" value="Tetratricopeptide repeat domain"/>
    <property type="match status" value="2"/>
</dbReference>
<feature type="DNA-binding region" description="OmpR/PhoB-type" evidence="2">
    <location>
        <begin position="9"/>
        <end position="107"/>
    </location>
</feature>
<evidence type="ECO:0000313" key="6">
    <source>
        <dbReference type="Proteomes" id="UP001139971"/>
    </source>
</evidence>
<evidence type="ECO:0000313" key="5">
    <source>
        <dbReference type="EMBL" id="MDC8013426.1"/>
    </source>
</evidence>
<dbReference type="Pfam" id="PF00486">
    <property type="entry name" value="Trans_reg_C"/>
    <property type="match status" value="1"/>
</dbReference>
<keyword evidence="3" id="KW-1133">Transmembrane helix</keyword>
<sequence>MPETTTIDIAALRFGAFVLDGAARELRRDGASLVVPRRVYDCIEYLVANRQRAVGRDELVEHVWGRANVSDVQLGQIVVQARRLLGDDGRAQACVRTVPGYGYRWVAPVEPVDAQAESVPATTVPALFVPAIAQPEPVPATLPLDDIGDAPASGDASPRALHWTSVVTAVVAVLLALLVMVAARYVPPPRELPAGANPVLVTPIEIGGDVGADNRWMRLGLMDLIGERLRAAGVAVVPNESALALLRGMSADADLVALKRRARVGMVVRARAESGPDGWRLSAEGLAADDTRFEFAATDRDAVRAAQHLAHRLLDDFGRDHGGVDARESQARQVLQRAQAAILGNDLDAARDILATAPQLASLEPQRRYRLAEIDFRAGRLAEADTALTALLADADAAFRPTVLNLRGAVRVRNEQYALARVDFQAVIDAAGDATDPVDLGKALMGRGITILFSEAPERTAGVADLGRARTLFDNAGDRLAVARVDANLGAAEVLHGRHANALAHYAAAAQRFEELGAVNESITNLSNMIDCQRKLLRWHDALATSERARALLPRVVDPKWRLDLAQRHIEALLGVGRLGDALALLPELDLPVEPRHAFLASRGRELRAELAWELGDVAAALDFARAALAQRPAHDFWHDEELALGIYVRAAIARGLRDDADPIVAALAARVRDPAADIEPRLRIAYAEWAYALGRRNEALEQLRIAQAHAEARGVPIDVVAVAASLGPMLLREGRVDESAAVIGRVAVWADHDFTSAVLQARLVRQHAGADRGDAALERVRALAGERRIPAELVARSLTRAE</sequence>
<dbReference type="AlphaFoldDB" id="A0A9X3YMF4"/>
<reference evidence="5" key="1">
    <citation type="submission" date="2023-02" db="EMBL/GenBank/DDBJ databases">
        <title>Tahibacter soli sp. nov. isolated from soil.</title>
        <authorList>
            <person name="Baek J.H."/>
            <person name="Lee J.K."/>
            <person name="Choi D.G."/>
            <person name="Jeon C.O."/>
        </authorList>
    </citation>
    <scope>NUCLEOTIDE SEQUENCE</scope>
    <source>
        <strain evidence="5">BL</strain>
    </source>
</reference>
<evidence type="ECO:0000256" key="3">
    <source>
        <dbReference type="SAM" id="Phobius"/>
    </source>
</evidence>
<protein>
    <submittedName>
        <fullName evidence="5">Winged helix-turn-helix domain-containing protein</fullName>
    </submittedName>
</protein>
<dbReference type="Gene3D" id="1.10.10.10">
    <property type="entry name" value="Winged helix-like DNA-binding domain superfamily/Winged helix DNA-binding domain"/>
    <property type="match status" value="1"/>
</dbReference>
<evidence type="ECO:0000256" key="2">
    <source>
        <dbReference type="PROSITE-ProRule" id="PRU01091"/>
    </source>
</evidence>
<dbReference type="Proteomes" id="UP001139971">
    <property type="component" value="Unassembled WGS sequence"/>
</dbReference>
<dbReference type="SUPFAM" id="SSF46894">
    <property type="entry name" value="C-terminal effector domain of the bipartite response regulators"/>
    <property type="match status" value="1"/>
</dbReference>
<keyword evidence="3" id="KW-0812">Transmembrane</keyword>
<dbReference type="SMART" id="SM00028">
    <property type="entry name" value="TPR"/>
    <property type="match status" value="3"/>
</dbReference>
<dbReference type="GO" id="GO:0003677">
    <property type="term" value="F:DNA binding"/>
    <property type="evidence" value="ECO:0007669"/>
    <property type="project" value="UniProtKB-UniRule"/>
</dbReference>
<comment type="caution">
    <text evidence="5">The sequence shown here is derived from an EMBL/GenBank/DDBJ whole genome shotgun (WGS) entry which is preliminary data.</text>
</comment>
<evidence type="ECO:0000259" key="4">
    <source>
        <dbReference type="PROSITE" id="PS51755"/>
    </source>
</evidence>